<keyword evidence="3" id="KW-1185">Reference proteome</keyword>
<evidence type="ECO:0000313" key="2">
    <source>
        <dbReference type="EMBL" id="GIZ05219.1"/>
    </source>
</evidence>
<proteinExistence type="predicted"/>
<reference evidence="2 3" key="1">
    <citation type="submission" date="2021-06" db="EMBL/GenBank/DDBJ databases">
        <title>Caerostris extrusa draft genome.</title>
        <authorList>
            <person name="Kono N."/>
            <person name="Arakawa K."/>
        </authorList>
    </citation>
    <scope>NUCLEOTIDE SEQUENCE [LARGE SCALE GENOMIC DNA]</scope>
</reference>
<name>A0AAV4YG15_CAEEX</name>
<dbReference type="EMBL" id="BPLR01019237">
    <property type="protein sequence ID" value="GIZ05219.1"/>
    <property type="molecule type" value="Genomic_DNA"/>
</dbReference>
<evidence type="ECO:0000256" key="1">
    <source>
        <dbReference type="SAM" id="MobiDB-lite"/>
    </source>
</evidence>
<gene>
    <name evidence="2" type="ORF">CEXT_290421</name>
</gene>
<feature type="region of interest" description="Disordered" evidence="1">
    <location>
        <begin position="90"/>
        <end position="113"/>
    </location>
</feature>
<feature type="compositionally biased region" description="Polar residues" evidence="1">
    <location>
        <begin position="96"/>
        <end position="113"/>
    </location>
</feature>
<dbReference type="AlphaFoldDB" id="A0AAV4YG15"/>
<organism evidence="2 3">
    <name type="scientific">Caerostris extrusa</name>
    <name type="common">Bark spider</name>
    <name type="synonym">Caerostris bankana</name>
    <dbReference type="NCBI Taxonomy" id="172846"/>
    <lineage>
        <taxon>Eukaryota</taxon>
        <taxon>Metazoa</taxon>
        <taxon>Ecdysozoa</taxon>
        <taxon>Arthropoda</taxon>
        <taxon>Chelicerata</taxon>
        <taxon>Arachnida</taxon>
        <taxon>Araneae</taxon>
        <taxon>Araneomorphae</taxon>
        <taxon>Entelegynae</taxon>
        <taxon>Araneoidea</taxon>
        <taxon>Araneidae</taxon>
        <taxon>Caerostris</taxon>
    </lineage>
</organism>
<comment type="caution">
    <text evidence="2">The sequence shown here is derived from an EMBL/GenBank/DDBJ whole genome shotgun (WGS) entry which is preliminary data.</text>
</comment>
<evidence type="ECO:0000313" key="3">
    <source>
        <dbReference type="Proteomes" id="UP001054945"/>
    </source>
</evidence>
<feature type="region of interest" description="Disordered" evidence="1">
    <location>
        <begin position="51"/>
        <end position="75"/>
    </location>
</feature>
<protein>
    <submittedName>
        <fullName evidence="2">Uncharacterized protein</fullName>
    </submittedName>
</protein>
<accession>A0AAV4YG15</accession>
<dbReference type="Proteomes" id="UP001054945">
    <property type="component" value="Unassembled WGS sequence"/>
</dbReference>
<sequence length="113" mass="12910">MRRTGANALVFRKRSKTLKTQLHPNQRAASYADKLISKPQQVYQADNHCSKIRSKRPPLPQWENATSITPPPLFHPQRLNFQNSICLRSRRDANFPGSSTSHPIGSTRSSHHR</sequence>